<evidence type="ECO:0000313" key="6">
    <source>
        <dbReference type="Proteomes" id="UP000750711"/>
    </source>
</evidence>
<protein>
    <recommendedName>
        <fullName evidence="4">Clr5 domain-containing protein</fullName>
    </recommendedName>
</protein>
<reference evidence="5" key="1">
    <citation type="submission" date="2021-03" db="EMBL/GenBank/DDBJ databases">
        <title>Comparative genomics and phylogenomic investigation of the class Geoglossomycetes provide insights into ecological specialization and systematics.</title>
        <authorList>
            <person name="Melie T."/>
            <person name="Pirro S."/>
            <person name="Miller A.N."/>
            <person name="Quandt A."/>
        </authorList>
    </citation>
    <scope>NUCLEOTIDE SEQUENCE</scope>
    <source>
        <strain evidence="5">CAQ_001_2017</strain>
    </source>
</reference>
<dbReference type="PANTHER" id="PTHR24198:SF165">
    <property type="entry name" value="ANKYRIN REPEAT-CONTAINING PROTEIN-RELATED"/>
    <property type="match status" value="1"/>
</dbReference>
<proteinExistence type="predicted"/>
<feature type="repeat" description="ANK" evidence="3">
    <location>
        <begin position="1039"/>
        <end position="1071"/>
    </location>
</feature>
<feature type="repeat" description="ANK" evidence="3">
    <location>
        <begin position="1074"/>
        <end position="1106"/>
    </location>
</feature>
<dbReference type="Pfam" id="PF12796">
    <property type="entry name" value="Ank_2"/>
    <property type="match status" value="2"/>
</dbReference>
<evidence type="ECO:0000256" key="1">
    <source>
        <dbReference type="ARBA" id="ARBA00022737"/>
    </source>
</evidence>
<accession>A0A9P8LJF9</accession>
<dbReference type="InterPro" id="IPR036770">
    <property type="entry name" value="Ankyrin_rpt-contain_sf"/>
</dbReference>
<keyword evidence="1" id="KW-0677">Repeat</keyword>
<dbReference type="PRINTS" id="PR01415">
    <property type="entry name" value="ANKYRIN"/>
</dbReference>
<dbReference type="PROSITE" id="PS50297">
    <property type="entry name" value="ANK_REP_REGION"/>
    <property type="match status" value="3"/>
</dbReference>
<sequence>MASPSKTPDEGLHKGPRDWERHKETIRSLYIEKNFTLQHLIHEMKRDHAFNATKAQYERRLTKWGFKKNRKKREWIEIAEEVIRRRNEGKDSEVIIGDQIIPSKKLKKEVRRYGRDLINSVSTQGTEDQCFNISETCCSSLAADNAASSSVTIIKSPRLKCAAPQPRKSPPTSIFTANTWQPTRISASSAPSIFLLPSDVDISPLPQLIEASSFLSIRHSTQKAGIHVSMGQLLAASSPLNKSLKAAMIPSEYSELMSTGHSGQNQSSTATNLKIMSAAMFLFRNSLDEVSFDIGHHMFTWFQANYDARIFKILAGSKDPSASAILEKFFRQAVCEGDSEMVRELLLTGIDPNQSWRVFSSIRCIHRSAIQIACEKKYLRIVKLLLGAGAQVPAVTDPIRAPLCCLLGGDSPLDLDLVKQLMDATPGNTLLAYPGCLASAIRRKDLKLIELLIGEGVGDNDIFRFSCSQQGCSQGSSEGNASLPCPTHTITFPVLKKLFIARAARYQAFEPTEFTPYSWMGFTDCMQFFSELLNSLLHQHNQQGVKFMMDAGVCFTMDLLLVLCGIPDLVIVSQLLSEAIFSFFVEQKEPGLGMKRIISNLTNTVSLEPMPMTQGSKSGIEANGQSRDPTENVAMARKIAEALTELPAGIRSQCCKALVKNALWRSLSIQDWPYYKEAFEVILQASSSDTDSSQALLFIAVKARDTVGLHRLLDADLNCSVTALQDLLGEVISWGDVGAFQRLINELTWIQNETSKELDAYKSSFMKNTILNGNLTGVQELFRAGIAIDFALTDGLGFAINGSQQEIVEFLLQSGANPNQALSHSFSHSTPLSEALASKNADILRLLVRFGANPNDVEALCIASELSTAALHTFVRTCKKGFLVKGGVTVLFDAISNSELDTVQLLLKYGVDCNLLIDVGELQRKTCLAAAIESRDCEILKLIIDAGVNTNGVVEQGPNDVRTAFPQAYTALVKAIRCQNLGAVDILLEAGAEVNPIEMSGSPVGLTPLQAAAEQGDLDLVRKLLDLGANANEEPYPYGGCTALQITASKGLIGVASLILERGADVNAKGARRGGRTALETAAENDRIDMVRFLVNSNAYITGPDAHQYWRARTLALGHGHFAVYALLEALYKEKGGEQLSAQVFSSPDVDFDFSFPSIIPTFCDLSNEPLGSTQIEKFGEPNDNQSHSASSVESWVWPLSPISDFFFNAIPDEWSCQAPPSSGTLPYGYMAM</sequence>
<dbReference type="SUPFAM" id="SSF48403">
    <property type="entry name" value="Ankyrin repeat"/>
    <property type="match status" value="2"/>
</dbReference>
<dbReference type="InterPro" id="IPR025676">
    <property type="entry name" value="Clr5_dom"/>
</dbReference>
<evidence type="ECO:0000256" key="3">
    <source>
        <dbReference type="PROSITE-ProRule" id="PRU00023"/>
    </source>
</evidence>
<dbReference type="PANTHER" id="PTHR24198">
    <property type="entry name" value="ANKYRIN REPEAT AND PROTEIN KINASE DOMAIN-CONTAINING PROTEIN"/>
    <property type="match status" value="1"/>
</dbReference>
<feature type="domain" description="Clr5" evidence="4">
    <location>
        <begin position="17"/>
        <end position="68"/>
    </location>
</feature>
<dbReference type="PROSITE" id="PS50088">
    <property type="entry name" value="ANK_REPEAT"/>
    <property type="match status" value="4"/>
</dbReference>
<comment type="caution">
    <text evidence="5">The sequence shown here is derived from an EMBL/GenBank/DDBJ whole genome shotgun (WGS) entry which is preliminary data.</text>
</comment>
<name>A0A9P8LJF9_9PEZI</name>
<organism evidence="5 6">
    <name type="scientific">Trichoglossum hirsutum</name>
    <dbReference type="NCBI Taxonomy" id="265104"/>
    <lineage>
        <taxon>Eukaryota</taxon>
        <taxon>Fungi</taxon>
        <taxon>Dikarya</taxon>
        <taxon>Ascomycota</taxon>
        <taxon>Pezizomycotina</taxon>
        <taxon>Geoglossomycetes</taxon>
        <taxon>Geoglossales</taxon>
        <taxon>Geoglossaceae</taxon>
        <taxon>Trichoglossum</taxon>
    </lineage>
</organism>
<evidence type="ECO:0000256" key="2">
    <source>
        <dbReference type="ARBA" id="ARBA00023043"/>
    </source>
</evidence>
<keyword evidence="6" id="KW-1185">Reference proteome</keyword>
<dbReference type="SMART" id="SM00248">
    <property type="entry name" value="ANK"/>
    <property type="match status" value="12"/>
</dbReference>
<dbReference type="Proteomes" id="UP000750711">
    <property type="component" value="Unassembled WGS sequence"/>
</dbReference>
<dbReference type="AlphaFoldDB" id="A0A9P8LJF9"/>
<dbReference type="Gene3D" id="1.25.40.20">
    <property type="entry name" value="Ankyrin repeat-containing domain"/>
    <property type="match status" value="3"/>
</dbReference>
<dbReference type="Pfam" id="PF14420">
    <property type="entry name" value="Clr5"/>
    <property type="match status" value="1"/>
</dbReference>
<dbReference type="EMBL" id="JAGHQM010000001">
    <property type="protein sequence ID" value="KAH0569268.1"/>
    <property type="molecule type" value="Genomic_DNA"/>
</dbReference>
<keyword evidence="2 3" id="KW-0040">ANK repeat</keyword>
<feature type="repeat" description="ANK" evidence="3">
    <location>
        <begin position="1004"/>
        <end position="1036"/>
    </location>
</feature>
<evidence type="ECO:0000259" key="4">
    <source>
        <dbReference type="Pfam" id="PF14420"/>
    </source>
</evidence>
<evidence type="ECO:0000313" key="5">
    <source>
        <dbReference type="EMBL" id="KAH0569268.1"/>
    </source>
</evidence>
<feature type="repeat" description="ANK" evidence="3">
    <location>
        <begin position="827"/>
        <end position="859"/>
    </location>
</feature>
<dbReference type="InterPro" id="IPR002110">
    <property type="entry name" value="Ankyrin_rpt"/>
</dbReference>
<gene>
    <name evidence="5" type="ORF">GP486_000024</name>
</gene>